<feature type="region of interest" description="Disordered" evidence="6">
    <location>
        <begin position="714"/>
        <end position="814"/>
    </location>
</feature>
<name>A0ABW1U9X6_9LACO</name>
<dbReference type="SUPFAM" id="SSF52058">
    <property type="entry name" value="L domain-like"/>
    <property type="match status" value="1"/>
</dbReference>
<feature type="compositionally biased region" description="Basic and acidic residues" evidence="6">
    <location>
        <begin position="87"/>
        <end position="100"/>
    </location>
</feature>
<dbReference type="NCBIfam" id="TIGR03715">
    <property type="entry name" value="KxYKxGKxW"/>
    <property type="match status" value="1"/>
</dbReference>
<dbReference type="Gene3D" id="3.80.10.10">
    <property type="entry name" value="Ribonuclease Inhibitor"/>
    <property type="match status" value="1"/>
</dbReference>
<dbReference type="PROSITE" id="PS51450">
    <property type="entry name" value="LRR"/>
    <property type="match status" value="1"/>
</dbReference>
<protein>
    <submittedName>
        <fullName evidence="8">MucBP domain-containing protein</fullName>
    </submittedName>
</protein>
<dbReference type="RefSeq" id="WP_164505630.1">
    <property type="nucleotide sequence ID" value="NZ_JBHSSO010000066.1"/>
</dbReference>
<dbReference type="Proteomes" id="UP001596258">
    <property type="component" value="Unassembled WGS sequence"/>
</dbReference>
<dbReference type="Gene3D" id="3.10.20.320">
    <property type="entry name" value="Putative peptidoglycan bound protein (lpxtg motif)"/>
    <property type="match status" value="3"/>
</dbReference>
<keyword evidence="9" id="KW-1185">Reference proteome</keyword>
<feature type="compositionally biased region" description="Low complexity" evidence="6">
    <location>
        <begin position="41"/>
        <end position="52"/>
    </location>
</feature>
<feature type="compositionally biased region" description="Low complexity" evidence="6">
    <location>
        <begin position="104"/>
        <end position="136"/>
    </location>
</feature>
<gene>
    <name evidence="8" type="ORF">ACFP1M_09165</name>
</gene>
<evidence type="ECO:0000256" key="2">
    <source>
        <dbReference type="ARBA" id="ARBA00022525"/>
    </source>
</evidence>
<dbReference type="Pfam" id="PF19258">
    <property type="entry name" value="KxYKxGKxW_sig"/>
    <property type="match status" value="1"/>
</dbReference>
<feature type="region of interest" description="Disordered" evidence="6">
    <location>
        <begin position="41"/>
        <end position="146"/>
    </location>
</feature>
<feature type="domain" description="Gram-positive cocci surface proteins LPxTG" evidence="7">
    <location>
        <begin position="805"/>
        <end position="837"/>
    </location>
</feature>
<evidence type="ECO:0000256" key="1">
    <source>
        <dbReference type="ARBA" id="ARBA00022512"/>
    </source>
</evidence>
<evidence type="ECO:0000313" key="9">
    <source>
        <dbReference type="Proteomes" id="UP001596258"/>
    </source>
</evidence>
<feature type="compositionally biased region" description="Polar residues" evidence="6">
    <location>
        <begin position="748"/>
        <end position="774"/>
    </location>
</feature>
<evidence type="ECO:0000256" key="3">
    <source>
        <dbReference type="ARBA" id="ARBA00022729"/>
    </source>
</evidence>
<accession>A0ABW1U9X6</accession>
<keyword evidence="5" id="KW-0572">Peptidoglycan-anchor</keyword>
<sequence>MFNGMNTKEHYKMYKKGKAWVFASIVTATLALGVAGGQTAQADTTDTADSGQESTSSQSATPAKEVTLTQKTAEKTTETTTASDAMKTSEEANTEKDTPDAAKPSDPVTPATTPTTPVTSKTPTTPETPAVTTPVTKTDKTVKDVTDTTKKSVVKVTTAVTPDMRIKAPTRTKMMHTARAMAPATPTTQAPTVTPAVNAATPVTEADESIDQWMPNKILQKMVLDTFKLANTSSNPEIAASGKTWNSVNDITKEDMLLLNKLDIQARGTTYIDGKTSFSLEGLQYATNLTYLDLANSQDWAPHSMRGDITDLSPLKGLTKLTWLQFTGNRVSDITPITGLKNITSLTMNLNNVADFSSMNPNQYTDGYSIGEQFVENKVVYIPKTGTYTMINPVKAPQGSEFTSSVPGTAFALPITSVTYSDPTPTVRILWNGATSASVNGDHITYSGIRNQILPGQTYNPIAEQFPNLIQEDYTYFLNASFNDSNDGIVILLVTPYIQADEAQNVTVNYVDEAGNTLADSDTLTGLVGESYTAAPKEFKGYTLTATPANATGTFSDKAQTVTFVYKEATSTVTVHYQDEQGATIKPDDVQTGKVGDAYTIDHPAISGYTYKETVGEAAGDYAETPTEVTFIYTKDSTVTPPTNPEQTITVTVHYQTADGTQVAPDVVITGKTGDAYTTSPATNVLDGYELVSTPANATGTMGDSDITVTYLYTNTGDGDQVDPEPEKPTKPTKPTKPATDPDMVTPTKPTTPANQRPAQGGQADQVTTGQQTPAKGGAAATVDLAAKPDAKTANQPATSAKTTLPQTDEQSSSPLWGLALLGSLLGLVGFKRWKKN</sequence>
<keyword evidence="1" id="KW-0134">Cell wall</keyword>
<evidence type="ECO:0000256" key="6">
    <source>
        <dbReference type="SAM" id="MobiDB-lite"/>
    </source>
</evidence>
<dbReference type="EMBL" id="JBHSSO010000066">
    <property type="protein sequence ID" value="MFC6290337.1"/>
    <property type="molecule type" value="Genomic_DNA"/>
</dbReference>
<dbReference type="InterPro" id="IPR001611">
    <property type="entry name" value="Leu-rich_rpt"/>
</dbReference>
<evidence type="ECO:0000256" key="5">
    <source>
        <dbReference type="ARBA" id="ARBA00023088"/>
    </source>
</evidence>
<dbReference type="InterPro" id="IPR032675">
    <property type="entry name" value="LRR_dom_sf"/>
</dbReference>
<evidence type="ECO:0000259" key="7">
    <source>
        <dbReference type="PROSITE" id="PS50847"/>
    </source>
</evidence>
<dbReference type="PROSITE" id="PS50847">
    <property type="entry name" value="GRAM_POS_ANCHORING"/>
    <property type="match status" value="1"/>
</dbReference>
<dbReference type="InterPro" id="IPR019931">
    <property type="entry name" value="LPXTG_anchor"/>
</dbReference>
<organism evidence="8 9">
    <name type="scientific">Levilactobacillus angrenensis</name>
    <dbReference type="NCBI Taxonomy" id="2486020"/>
    <lineage>
        <taxon>Bacteria</taxon>
        <taxon>Bacillati</taxon>
        <taxon>Bacillota</taxon>
        <taxon>Bacilli</taxon>
        <taxon>Lactobacillales</taxon>
        <taxon>Lactobacillaceae</taxon>
        <taxon>Levilactobacillus</taxon>
    </lineage>
</organism>
<proteinExistence type="predicted"/>
<feature type="compositionally biased region" description="Basic and acidic residues" evidence="6">
    <location>
        <begin position="137"/>
        <end position="146"/>
    </location>
</feature>
<keyword evidence="2" id="KW-0964">Secreted</keyword>
<reference evidence="9" key="1">
    <citation type="journal article" date="2019" name="Int. J. Syst. Evol. Microbiol.">
        <title>The Global Catalogue of Microorganisms (GCM) 10K type strain sequencing project: providing services to taxonomists for standard genome sequencing and annotation.</title>
        <authorList>
            <consortium name="The Broad Institute Genomics Platform"/>
            <consortium name="The Broad Institute Genome Sequencing Center for Infectious Disease"/>
            <person name="Wu L."/>
            <person name="Ma J."/>
        </authorList>
    </citation>
    <scope>NUCLEOTIDE SEQUENCE [LARGE SCALE GENOMIC DNA]</scope>
    <source>
        <strain evidence="9">CCM 8893</strain>
    </source>
</reference>
<keyword evidence="3" id="KW-0732">Signal</keyword>
<keyword evidence="4" id="KW-0677">Repeat</keyword>
<dbReference type="InterPro" id="IPR022263">
    <property type="entry name" value="KxYKxGKxW"/>
</dbReference>
<dbReference type="NCBIfam" id="TIGR01167">
    <property type="entry name" value="LPXTG_anchor"/>
    <property type="match status" value="1"/>
</dbReference>
<comment type="caution">
    <text evidence="8">The sequence shown here is derived from an EMBL/GenBank/DDBJ whole genome shotgun (WGS) entry which is preliminary data.</text>
</comment>
<dbReference type="Pfam" id="PF06458">
    <property type="entry name" value="MucBP"/>
    <property type="match status" value="3"/>
</dbReference>
<evidence type="ECO:0000313" key="8">
    <source>
        <dbReference type="EMBL" id="MFC6290337.1"/>
    </source>
</evidence>
<evidence type="ECO:0000256" key="4">
    <source>
        <dbReference type="ARBA" id="ARBA00022737"/>
    </source>
</evidence>
<dbReference type="InterPro" id="IPR009459">
    <property type="entry name" value="MucBP_dom"/>
</dbReference>
<feature type="compositionally biased region" description="Polar residues" evidence="6">
    <location>
        <begin position="793"/>
        <end position="811"/>
    </location>
</feature>